<evidence type="ECO:0000313" key="2">
    <source>
        <dbReference type="EMBL" id="SET83354.1"/>
    </source>
</evidence>
<evidence type="ECO:0000313" key="3">
    <source>
        <dbReference type="Proteomes" id="UP000199361"/>
    </source>
</evidence>
<evidence type="ECO:0000256" key="1">
    <source>
        <dbReference type="SAM" id="MobiDB-lite"/>
    </source>
</evidence>
<organism evidence="2 3">
    <name type="scientific">Nonomuraea wenchangensis</name>
    <dbReference type="NCBI Taxonomy" id="568860"/>
    <lineage>
        <taxon>Bacteria</taxon>
        <taxon>Bacillati</taxon>
        <taxon>Actinomycetota</taxon>
        <taxon>Actinomycetes</taxon>
        <taxon>Streptosporangiales</taxon>
        <taxon>Streptosporangiaceae</taxon>
        <taxon>Nonomuraea</taxon>
    </lineage>
</organism>
<feature type="region of interest" description="Disordered" evidence="1">
    <location>
        <begin position="46"/>
        <end position="71"/>
    </location>
</feature>
<keyword evidence="3" id="KW-1185">Reference proteome</keyword>
<dbReference type="OrthoDB" id="4566578at2"/>
<name>A0A1I0HI15_9ACTN</name>
<sequence length="71" mass="8538">MADISFRPNAEDERIIRAALREGERPSDVIRRALRRLQHELWQERMRRDARREPGAGLPDEQDDGWRYFGF</sequence>
<gene>
    <name evidence="2" type="ORF">SAMN05421811_104314</name>
</gene>
<dbReference type="AlphaFoldDB" id="A0A1I0HI15"/>
<accession>A0A1I0HI15</accession>
<dbReference type="STRING" id="568860.SAMN05421811_104314"/>
<dbReference type="EMBL" id="FOHX01000004">
    <property type="protein sequence ID" value="SET83354.1"/>
    <property type="molecule type" value="Genomic_DNA"/>
</dbReference>
<dbReference type="Proteomes" id="UP000199361">
    <property type="component" value="Unassembled WGS sequence"/>
</dbReference>
<dbReference type="RefSeq" id="WP_091081310.1">
    <property type="nucleotide sequence ID" value="NZ_FOHX01000004.1"/>
</dbReference>
<reference evidence="2 3" key="1">
    <citation type="submission" date="2016-10" db="EMBL/GenBank/DDBJ databases">
        <authorList>
            <person name="de Groot N.N."/>
        </authorList>
    </citation>
    <scope>NUCLEOTIDE SEQUENCE [LARGE SCALE GENOMIC DNA]</scope>
    <source>
        <strain evidence="2 3">CGMCC 4.5598</strain>
    </source>
</reference>
<protein>
    <submittedName>
        <fullName evidence="2">Antitoxin ParD1/3/4</fullName>
    </submittedName>
</protein>
<proteinExistence type="predicted"/>